<evidence type="ECO:0000256" key="3">
    <source>
        <dbReference type="ARBA" id="ARBA00022837"/>
    </source>
</evidence>
<dbReference type="GeneID" id="115627655"/>
<dbReference type="PANTHER" id="PTHR10827:SF98">
    <property type="entry name" value="45 KDA CALCIUM-BINDING PROTEIN"/>
    <property type="match status" value="1"/>
</dbReference>
<reference evidence="7" key="1">
    <citation type="submission" date="2025-08" db="UniProtKB">
        <authorList>
            <consortium name="RefSeq"/>
        </authorList>
    </citation>
    <scope>IDENTIFICATION</scope>
    <source>
        <strain evidence="7">11010-0011.00</strain>
        <tissue evidence="7">Whole body</tissue>
    </source>
</reference>
<dbReference type="Gene3D" id="1.10.238.10">
    <property type="entry name" value="EF-hand"/>
    <property type="match status" value="2"/>
</dbReference>
<dbReference type="SUPFAM" id="SSF47473">
    <property type="entry name" value="EF-hand"/>
    <property type="match status" value="1"/>
</dbReference>
<feature type="domain" description="EF-hand" evidence="5">
    <location>
        <begin position="122"/>
        <end position="157"/>
    </location>
</feature>
<dbReference type="AlphaFoldDB" id="A0A6J2TRH3"/>
<name>A0A6J2TRH3_DROLE</name>
<dbReference type="OrthoDB" id="293868at2759"/>
<dbReference type="InterPro" id="IPR018247">
    <property type="entry name" value="EF_Hand_1_Ca_BS"/>
</dbReference>
<keyword evidence="3" id="KW-0106">Calcium</keyword>
<dbReference type="Proteomes" id="UP000504634">
    <property type="component" value="Unplaced"/>
</dbReference>
<accession>A0A6J2TRH3</accession>
<protein>
    <submittedName>
        <fullName evidence="7">Reticulocalbin-1-like</fullName>
    </submittedName>
</protein>
<sequence length="292" mass="34620">MVLAIISFQLAGLALLQALATCVGLLDCSSSKVHKAAQNLIDSVDRNTDKLLSMKELQKFMEKLEWLQLEPQVDHFWKLYARSEGASHLSWMKYRNRAHDILLQGDHFFSFSILPQFYHPQERLRRELRRWRAADCDEDGRLSREEFSAFIQPDGYVHMQELVSMELMEQLDYNNDGVLVYEEFARQRPVVVRNADELPFQDSHRQQQIHDEFQEKHRKRGMNIKELYLWLKQHHFDNYAHAAQQLIDTFDHNADQKLSEQEMVSNCGRFHQSMRQKLGEDMLQLALEYLDH</sequence>
<keyword evidence="1" id="KW-0479">Metal-binding</keyword>
<dbReference type="PROSITE" id="PS50222">
    <property type="entry name" value="EF_HAND_2"/>
    <property type="match status" value="1"/>
</dbReference>
<proteinExistence type="predicted"/>
<gene>
    <name evidence="7" type="primary">LOC115627655</name>
</gene>
<evidence type="ECO:0000256" key="2">
    <source>
        <dbReference type="ARBA" id="ARBA00022737"/>
    </source>
</evidence>
<dbReference type="GO" id="GO:0005509">
    <property type="term" value="F:calcium ion binding"/>
    <property type="evidence" value="ECO:0007669"/>
    <property type="project" value="InterPro"/>
</dbReference>
<keyword evidence="4" id="KW-0732">Signal</keyword>
<dbReference type="PROSITE" id="PS00018">
    <property type="entry name" value="EF_HAND_1"/>
    <property type="match status" value="3"/>
</dbReference>
<keyword evidence="6" id="KW-1185">Reference proteome</keyword>
<keyword evidence="2" id="KW-0677">Repeat</keyword>
<dbReference type="InterPro" id="IPR002048">
    <property type="entry name" value="EF_hand_dom"/>
</dbReference>
<feature type="chain" id="PRO_5026811735" evidence="4">
    <location>
        <begin position="25"/>
        <end position="292"/>
    </location>
</feature>
<dbReference type="PANTHER" id="PTHR10827">
    <property type="entry name" value="RETICULOCALBIN"/>
    <property type="match status" value="1"/>
</dbReference>
<evidence type="ECO:0000256" key="1">
    <source>
        <dbReference type="ARBA" id="ARBA00022723"/>
    </source>
</evidence>
<dbReference type="Pfam" id="PF13499">
    <property type="entry name" value="EF-hand_7"/>
    <property type="match status" value="1"/>
</dbReference>
<evidence type="ECO:0000313" key="6">
    <source>
        <dbReference type="Proteomes" id="UP000504634"/>
    </source>
</evidence>
<evidence type="ECO:0000313" key="7">
    <source>
        <dbReference type="RefSeq" id="XP_030379256.1"/>
    </source>
</evidence>
<feature type="signal peptide" evidence="4">
    <location>
        <begin position="1"/>
        <end position="24"/>
    </location>
</feature>
<dbReference type="SMART" id="SM00054">
    <property type="entry name" value="EFh"/>
    <property type="match status" value="3"/>
</dbReference>
<dbReference type="InterPro" id="IPR011992">
    <property type="entry name" value="EF-hand-dom_pair"/>
</dbReference>
<dbReference type="RefSeq" id="XP_030379256.1">
    <property type="nucleotide sequence ID" value="XM_030523396.1"/>
</dbReference>
<organism evidence="6 7">
    <name type="scientific">Drosophila lebanonensis</name>
    <name type="common">Fruit fly</name>
    <name type="synonym">Scaptodrosophila lebanonensis</name>
    <dbReference type="NCBI Taxonomy" id="7225"/>
    <lineage>
        <taxon>Eukaryota</taxon>
        <taxon>Metazoa</taxon>
        <taxon>Ecdysozoa</taxon>
        <taxon>Arthropoda</taxon>
        <taxon>Hexapoda</taxon>
        <taxon>Insecta</taxon>
        <taxon>Pterygota</taxon>
        <taxon>Neoptera</taxon>
        <taxon>Endopterygota</taxon>
        <taxon>Diptera</taxon>
        <taxon>Brachycera</taxon>
        <taxon>Muscomorpha</taxon>
        <taxon>Ephydroidea</taxon>
        <taxon>Drosophilidae</taxon>
        <taxon>Scaptodrosophila</taxon>
    </lineage>
</organism>
<evidence type="ECO:0000259" key="5">
    <source>
        <dbReference type="PROSITE" id="PS50222"/>
    </source>
</evidence>
<evidence type="ECO:0000256" key="4">
    <source>
        <dbReference type="SAM" id="SignalP"/>
    </source>
</evidence>
<dbReference type="GO" id="GO:0005783">
    <property type="term" value="C:endoplasmic reticulum"/>
    <property type="evidence" value="ECO:0007669"/>
    <property type="project" value="TreeGrafter"/>
</dbReference>